<dbReference type="Proteomes" id="UP000256424">
    <property type="component" value="Unassembled WGS sequence"/>
</dbReference>
<comment type="caution">
    <text evidence="2">The sequence shown here is derived from an EMBL/GenBank/DDBJ whole genome shotgun (WGS) entry which is preliminary data.</text>
</comment>
<evidence type="ECO:0000313" key="2">
    <source>
        <dbReference type="EMBL" id="RDU70720.1"/>
    </source>
</evidence>
<feature type="signal peptide" evidence="1">
    <location>
        <begin position="1"/>
        <end position="24"/>
    </location>
</feature>
<dbReference type="RefSeq" id="WP_104762274.1">
    <property type="nucleotide sequence ID" value="NZ_FZPM01000003.1"/>
</dbReference>
<gene>
    <name evidence="2" type="ORF">CQA66_07730</name>
</gene>
<name>A0A3D8J0I0_9HELI</name>
<dbReference type="EMBL" id="NXLW01000017">
    <property type="protein sequence ID" value="RDU70720.1"/>
    <property type="molecule type" value="Genomic_DNA"/>
</dbReference>
<dbReference type="OrthoDB" id="5329771at2"/>
<evidence type="ECO:0000256" key="1">
    <source>
        <dbReference type="SAM" id="SignalP"/>
    </source>
</evidence>
<keyword evidence="1" id="KW-0732">Signal</keyword>
<dbReference type="SUPFAM" id="SSF56925">
    <property type="entry name" value="OMPA-like"/>
    <property type="match status" value="1"/>
</dbReference>
<proteinExistence type="predicted"/>
<organism evidence="2 3">
    <name type="scientific">Helicobacter aurati</name>
    <dbReference type="NCBI Taxonomy" id="137778"/>
    <lineage>
        <taxon>Bacteria</taxon>
        <taxon>Pseudomonadati</taxon>
        <taxon>Campylobacterota</taxon>
        <taxon>Epsilonproteobacteria</taxon>
        <taxon>Campylobacterales</taxon>
        <taxon>Helicobacteraceae</taxon>
        <taxon>Helicobacter</taxon>
    </lineage>
</organism>
<protein>
    <submittedName>
        <fullName evidence="2">Outer membrane beta-barrel protein</fullName>
    </submittedName>
</protein>
<sequence>MKKVINVLVAGSFLSVAFSNVAFAEEKSGAFAGVHLGLAILNNSVYLNNKKEKDASERALTFNAGIQAGYQYFFVPLFGVRGYLGYDFDVNAKFTKQGRRTGVHNITLNFDGLVNFINSDNFTLGAFLGFGLGYGIVVATGEKIEGTTYNGFNIPINVGLATTFGSHKIEIGGKIQTLAAGHTLKLGNQEIATRYNPHTIYVGYSYIF</sequence>
<dbReference type="Pfam" id="PF01856">
    <property type="entry name" value="HP_OMP"/>
    <property type="match status" value="1"/>
</dbReference>
<reference evidence="2 3" key="1">
    <citation type="submission" date="2018-04" db="EMBL/GenBank/DDBJ databases">
        <title>Novel Campyloabacter and Helicobacter Species and Strains.</title>
        <authorList>
            <person name="Mannion A.J."/>
            <person name="Shen Z."/>
            <person name="Fox J.G."/>
        </authorList>
    </citation>
    <scope>NUCLEOTIDE SEQUENCE [LARGE SCALE GENOMIC DNA]</scope>
    <source>
        <strain evidence="2 3">MIT 97-5075</strain>
    </source>
</reference>
<feature type="chain" id="PRO_5017589377" evidence="1">
    <location>
        <begin position="25"/>
        <end position="208"/>
    </location>
</feature>
<dbReference type="InterPro" id="IPR011250">
    <property type="entry name" value="OMP/PagP_B-barrel"/>
</dbReference>
<dbReference type="InterPro" id="IPR002718">
    <property type="entry name" value="OMP_Helicobacter"/>
</dbReference>
<dbReference type="Gene3D" id="2.40.160.20">
    <property type="match status" value="1"/>
</dbReference>
<evidence type="ECO:0000313" key="3">
    <source>
        <dbReference type="Proteomes" id="UP000256424"/>
    </source>
</evidence>
<dbReference type="AlphaFoldDB" id="A0A3D8J0I0"/>
<accession>A0A3D8J0I0</accession>
<keyword evidence="3" id="KW-1185">Reference proteome</keyword>